<feature type="region of interest" description="Disordered" evidence="1">
    <location>
        <begin position="146"/>
        <end position="250"/>
    </location>
</feature>
<gene>
    <name evidence="2" type="ORF">BLNAU_24945</name>
</gene>
<evidence type="ECO:0000313" key="3">
    <source>
        <dbReference type="Proteomes" id="UP001281761"/>
    </source>
</evidence>
<comment type="caution">
    <text evidence="2">The sequence shown here is derived from an EMBL/GenBank/DDBJ whole genome shotgun (WGS) entry which is preliminary data.</text>
</comment>
<feature type="region of interest" description="Disordered" evidence="1">
    <location>
        <begin position="659"/>
        <end position="720"/>
    </location>
</feature>
<proteinExistence type="predicted"/>
<dbReference type="EMBL" id="JARBJD010000731">
    <property type="protein sequence ID" value="KAK2940151.1"/>
    <property type="molecule type" value="Genomic_DNA"/>
</dbReference>
<protein>
    <submittedName>
        <fullName evidence="2">Uncharacterized protein</fullName>
    </submittedName>
</protein>
<accession>A0ABQ9WNX1</accession>
<dbReference type="Proteomes" id="UP001281761">
    <property type="component" value="Unassembled WGS sequence"/>
</dbReference>
<organism evidence="2 3">
    <name type="scientific">Blattamonas nauphoetae</name>
    <dbReference type="NCBI Taxonomy" id="2049346"/>
    <lineage>
        <taxon>Eukaryota</taxon>
        <taxon>Metamonada</taxon>
        <taxon>Preaxostyla</taxon>
        <taxon>Oxymonadida</taxon>
        <taxon>Blattamonas</taxon>
    </lineage>
</organism>
<reference evidence="2 3" key="1">
    <citation type="journal article" date="2022" name="bioRxiv">
        <title>Genomics of Preaxostyla Flagellates Illuminates Evolutionary Transitions and the Path Towards Mitochondrial Loss.</title>
        <authorList>
            <person name="Novak L.V.F."/>
            <person name="Treitli S.C."/>
            <person name="Pyrih J."/>
            <person name="Halakuc P."/>
            <person name="Pipaliya S.V."/>
            <person name="Vacek V."/>
            <person name="Brzon O."/>
            <person name="Soukal P."/>
            <person name="Eme L."/>
            <person name="Dacks J.B."/>
            <person name="Karnkowska A."/>
            <person name="Elias M."/>
            <person name="Hampl V."/>
        </authorList>
    </citation>
    <scope>NUCLEOTIDE SEQUENCE [LARGE SCALE GENOMIC DNA]</scope>
    <source>
        <strain evidence="2">NAU3</strain>
        <tissue evidence="2">Gut</tissue>
    </source>
</reference>
<name>A0ABQ9WNX1_9EUKA</name>
<sequence length="720" mass="80736">MGVQHPPHRDLHLLWEKKIIPLAQIHLPMNIFPKQTLSLGTRKILTPFEIRGILSLIGKKHRKKRKPMIKHWINEGQPLTQADSEPILSDEGAFSLLVDSNLRSLGTRIPTLRSLNMYELQSLVSFVSGTLTLISDTLRKCECLLESQDESSEDESDESDDDSDKSEDESDESEDDSDKSEDESDESEDESDESEGGSDESEGGSDESEGGSDESEGGSDESEGGSDDSKNKIQSEAATSTVLTGDGTTITDSMMSHQVEPRKLYVMEQCLKTSLSVASQQLKRVLKHILLGTGEDVSDVDVKLVMEGMKTNPLMPWWRRQHIIPFVTDTSGNCEELVKQLSKPDKKLKRKDREICITVLLIHAPIEESEKVDLITLIKTCPKLKDHRKALTSLIKQNVLSQKKVDEWNNALSCLEEIETLNEAEGMCEDKSTILPLIEQAPLSKKVKDTLLSLVDGKPRFTSSRRKEIASLCCPGIQSKLEDSLVESIHNSGLSEKKKTDLEHYVRAHESVGGKEIKRLMKLIKKDEDLKQKSNDLSSFLGRSKIMYKSDQSLALLCCLTQIIVTEDALNDLFRHLRGESLDKTLIESIRTEIERFRERLHDKQMHLFKRLKGAKLSWKDLAALLCLPNGGESTSLPGLKVLFPPPPPKPKKIKLRHVHQTPQKGSKVYNQIGGGPYIPSSTSVSQVMKRLGLDSTPVPKRKRENSPTHRQERSPKESH</sequence>
<feature type="compositionally biased region" description="Acidic residues" evidence="1">
    <location>
        <begin position="147"/>
        <end position="226"/>
    </location>
</feature>
<keyword evidence="3" id="KW-1185">Reference proteome</keyword>
<evidence type="ECO:0000313" key="2">
    <source>
        <dbReference type="EMBL" id="KAK2940151.1"/>
    </source>
</evidence>
<feature type="compositionally biased region" description="Basic and acidic residues" evidence="1">
    <location>
        <begin position="705"/>
        <end position="720"/>
    </location>
</feature>
<feature type="compositionally biased region" description="Polar residues" evidence="1">
    <location>
        <begin position="234"/>
        <end position="250"/>
    </location>
</feature>
<evidence type="ECO:0000256" key="1">
    <source>
        <dbReference type="SAM" id="MobiDB-lite"/>
    </source>
</evidence>